<dbReference type="Pfam" id="PF09742">
    <property type="entry name" value="Dymeclin"/>
    <property type="match status" value="1"/>
</dbReference>
<dbReference type="EMBL" id="FLQV01000710">
    <property type="protein sequence ID" value="SBS97487.1"/>
    <property type="molecule type" value="Genomic_DNA"/>
</dbReference>
<evidence type="ECO:0008006" key="5">
    <source>
        <dbReference type="Google" id="ProtNLM"/>
    </source>
</evidence>
<feature type="compositionally biased region" description="Polar residues" evidence="1">
    <location>
        <begin position="426"/>
        <end position="436"/>
    </location>
</feature>
<feature type="transmembrane region" description="Helical" evidence="2">
    <location>
        <begin position="624"/>
        <end position="642"/>
    </location>
</feature>
<dbReference type="PANTHER" id="PTHR21575">
    <property type="entry name" value="PROTEIN HID1"/>
    <property type="match status" value="1"/>
</dbReference>
<keyword evidence="2" id="KW-1133">Transmembrane helix</keyword>
<dbReference type="GO" id="GO:0016020">
    <property type="term" value="C:membrane"/>
    <property type="evidence" value="ECO:0007669"/>
    <property type="project" value="TreeGrafter"/>
</dbReference>
<keyword evidence="2" id="KW-0472">Membrane</keyword>
<dbReference type="AlphaFoldDB" id="A0A1A8WX08"/>
<feature type="transmembrane region" description="Helical" evidence="2">
    <location>
        <begin position="330"/>
        <end position="353"/>
    </location>
</feature>
<feature type="region of interest" description="Disordered" evidence="1">
    <location>
        <begin position="416"/>
        <end position="463"/>
    </location>
</feature>
<accession>A0A1A8WX08</accession>
<protein>
    <recommendedName>
        <fullName evidence="5">HID1 domain-containing protein</fullName>
    </recommendedName>
</protein>
<evidence type="ECO:0000256" key="2">
    <source>
        <dbReference type="SAM" id="Phobius"/>
    </source>
</evidence>
<dbReference type="Proteomes" id="UP000078546">
    <property type="component" value="Unassembled WGS sequence"/>
</dbReference>
<evidence type="ECO:0000313" key="4">
    <source>
        <dbReference type="Proteomes" id="UP000078546"/>
    </source>
</evidence>
<evidence type="ECO:0000313" key="3">
    <source>
        <dbReference type="EMBL" id="SBS97487.1"/>
    </source>
</evidence>
<evidence type="ECO:0000256" key="1">
    <source>
        <dbReference type="SAM" id="MobiDB-lite"/>
    </source>
</evidence>
<sequence>MGQNSSKNIHSLLQKVSENNLREVDFYSEFLFQDDNFKSNDDFYRIKQVVDNVDNVTVLFKFLIATLRKLLQGPNDHNVDECKLCVEICLAVLPVMQYNYKKKEIFDLMWRENNLEQITQGSYACNNILILHIFNFILIALFTENMSIAKGRSGTSSCIKGSNCMGGSCTENHENGYALAKNTIDIYKLWVTSLTIYEHLAYNSSCSSLNTQRGCTKSVCSKVNRFNDEKAGKKEYLPNEKNRDNGDSVTGTYNQRGDAQQYTFVNDVAQVKFCSVGEVTKAHTNSETCNRDINLELIKNRIKLLKCLLILLSSYVYYDDRNYLKEKNLYLFLFTSGDVYFSANFFLSLMTVIYDNEYNYFSFYFYNDIYLEFYNLCILVLNILIDFNPFVIEKEKKVHYINSAFDYFRHWKERPGKGKEGKHTQGRSSLTDSPNGTERRVSGSANGSAGGSTGGGATSPSASLSLSPSLDAVLYDDAPDESCFSSGGAKDLGVGGINGNGKVRRNFPSLEHVLESKRNYLNIVKRGRYQTKRSKIRRDYYQYLKKKKELSSIYSNNVFLEMLRKLKESDIQYIYKGTLNILISYKLYFENYNENILFIDNYLCLLWHLMNNNRLFIKHMKNHNSNLFLFYILYVLMSFNYHRKGEMQMLADARRRDVAIVPTVDATSRLKRHISTEEAAAIKGKNDRNMYNNEQFNNSGKCDEFTIRRIDGLIYICLFIILKISSNSVICKNLNNKYDQKIKVNSILKSAYHFDTYIDFLVYTLCMLVNDNIFFLKFERIVDMAITILTNISVYIKSMNTYSCECIINILKKILKKEWILSSQHHYYSLFLLLDFVNNILSHNLNDNYNMVYMIIKNKDVFASIHNLDQVLKSNCLFGEAPSTGLSPRSLPRNYWVPTESWLARWKNKLPLHFINSIIYELANLVEEECDEKEIINYEEVVNIIKSHCATIKNKKIPFIIRKYEKNILLTHECSTNGIDRRAGEGERKGGIGEH</sequence>
<organism evidence="3 4">
    <name type="scientific">Plasmodium ovale curtisi</name>
    <dbReference type="NCBI Taxonomy" id="864141"/>
    <lineage>
        <taxon>Eukaryota</taxon>
        <taxon>Sar</taxon>
        <taxon>Alveolata</taxon>
        <taxon>Apicomplexa</taxon>
        <taxon>Aconoidasida</taxon>
        <taxon>Haemosporida</taxon>
        <taxon>Plasmodiidae</taxon>
        <taxon>Plasmodium</taxon>
        <taxon>Plasmodium (Plasmodium)</taxon>
    </lineage>
</organism>
<gene>
    <name evidence="3" type="ORF">POVCU1_038620</name>
</gene>
<feature type="transmembrane region" description="Helical" evidence="2">
    <location>
        <begin position="373"/>
        <end position="392"/>
    </location>
</feature>
<proteinExistence type="predicted"/>
<dbReference type="GO" id="GO:0000138">
    <property type="term" value="C:Golgi trans cisterna"/>
    <property type="evidence" value="ECO:0007669"/>
    <property type="project" value="TreeGrafter"/>
</dbReference>
<feature type="compositionally biased region" description="Gly residues" evidence="1">
    <location>
        <begin position="448"/>
        <end position="457"/>
    </location>
</feature>
<name>A0A1A8WX08_PLAOA</name>
<dbReference type="GO" id="GO:0005797">
    <property type="term" value="C:Golgi medial cisterna"/>
    <property type="evidence" value="ECO:0007669"/>
    <property type="project" value="TreeGrafter"/>
</dbReference>
<keyword evidence="2" id="KW-0812">Transmembrane</keyword>
<dbReference type="PANTHER" id="PTHR21575:SF12">
    <property type="entry name" value="PROTEIN HID1"/>
    <property type="match status" value="1"/>
</dbReference>
<reference evidence="4" key="1">
    <citation type="submission" date="2016-05" db="EMBL/GenBank/DDBJ databases">
        <authorList>
            <person name="Naeem Raeece"/>
        </authorList>
    </citation>
    <scope>NUCLEOTIDE SEQUENCE [LARGE SCALE GENOMIC DNA]</scope>
</reference>
<dbReference type="InterPro" id="IPR026705">
    <property type="entry name" value="Hid-1/Ecm30"/>
</dbReference>